<feature type="transmembrane region" description="Helical" evidence="1">
    <location>
        <begin position="104"/>
        <end position="124"/>
    </location>
</feature>
<reference evidence="3" key="1">
    <citation type="submission" date="2019-02" db="EMBL/GenBank/DDBJ databases">
        <authorList>
            <person name="Gruber-Vodicka R. H."/>
            <person name="Seah K. B. B."/>
        </authorList>
    </citation>
    <scope>NUCLEOTIDE SEQUENCE</scope>
    <source>
        <strain evidence="4">BECK_SA2B12</strain>
        <strain evidence="2">BECK_SA2B15</strain>
        <strain evidence="3">BECK_SA2B20</strain>
    </source>
</reference>
<evidence type="ECO:0000313" key="4">
    <source>
        <dbReference type="EMBL" id="VFJ98591.1"/>
    </source>
</evidence>
<accession>A0A450UHK4</accession>
<feature type="transmembrane region" description="Helical" evidence="1">
    <location>
        <begin position="70"/>
        <end position="92"/>
    </location>
</feature>
<dbReference type="EMBL" id="CAADFG010000026">
    <property type="protein sequence ID" value="VFJ90996.1"/>
    <property type="molecule type" value="Genomic_DNA"/>
</dbReference>
<keyword evidence="1" id="KW-0812">Transmembrane</keyword>
<proteinExistence type="predicted"/>
<organism evidence="3">
    <name type="scientific">Candidatus Kentrum eta</name>
    <dbReference type="NCBI Taxonomy" id="2126337"/>
    <lineage>
        <taxon>Bacteria</taxon>
        <taxon>Pseudomonadati</taxon>
        <taxon>Pseudomonadota</taxon>
        <taxon>Gammaproteobacteria</taxon>
        <taxon>Candidatus Kentrum</taxon>
    </lineage>
</organism>
<protein>
    <submittedName>
        <fullName evidence="3">Uncharacterized protein</fullName>
    </submittedName>
</protein>
<gene>
    <name evidence="2" type="ORF">BECKH772A_GA0070896_100264</name>
    <name evidence="3" type="ORF">BECKH772B_GA0070898_100244</name>
    <name evidence="4" type="ORF">BECKH772C_GA0070978_100234</name>
</gene>
<evidence type="ECO:0000313" key="3">
    <source>
        <dbReference type="EMBL" id="VFJ92009.1"/>
    </source>
</evidence>
<sequence>MTGFRPKLGNQSHWWIFTILAAILLLPVLVLWLVIQTSHTEIITQCDRTFWEIEVIKNPWFFPFRFFPEILLSYLPMWFVLLLAVAFAGLAFREKIHLLRPRDFPLGVSVSFLLLTAASGFFYWDSLDTFTKGRIEGRLDDRAERDHLLERNLDSLRIALDRQLGAAKTVQQLRGMAEGLRFTQASAHRMGDMKAGALFGDASSLPLFEGCRGKVDILVPIQDPSGFSKHQSVNVEVSLPIEYDRVAEAHWSRARLKYFHEVLGVGYLFGPMWWVYLLFLLSPVWAFFFVFILYRFRALKIRAAARSKGQ</sequence>
<keyword evidence="1" id="KW-1133">Transmembrane helix</keyword>
<evidence type="ECO:0000313" key="2">
    <source>
        <dbReference type="EMBL" id="VFJ90996.1"/>
    </source>
</evidence>
<evidence type="ECO:0000256" key="1">
    <source>
        <dbReference type="SAM" id="Phobius"/>
    </source>
</evidence>
<feature type="transmembrane region" description="Helical" evidence="1">
    <location>
        <begin position="12"/>
        <end position="35"/>
    </location>
</feature>
<feature type="transmembrane region" description="Helical" evidence="1">
    <location>
        <begin position="273"/>
        <end position="294"/>
    </location>
</feature>
<name>A0A450UHK4_9GAMM</name>
<keyword evidence="1" id="KW-0472">Membrane</keyword>
<dbReference type="EMBL" id="CAADFI010000024">
    <property type="protein sequence ID" value="VFJ92009.1"/>
    <property type="molecule type" value="Genomic_DNA"/>
</dbReference>
<dbReference type="AlphaFoldDB" id="A0A450UHK4"/>
<dbReference type="EMBL" id="CAADFJ010000023">
    <property type="protein sequence ID" value="VFJ98591.1"/>
    <property type="molecule type" value="Genomic_DNA"/>
</dbReference>